<dbReference type="SMART" id="SM00860">
    <property type="entry name" value="SMI1_KNR4"/>
    <property type="match status" value="1"/>
</dbReference>
<comment type="caution">
    <text evidence="2">The sequence shown here is derived from an EMBL/GenBank/DDBJ whole genome shotgun (WGS) entry which is preliminary data.</text>
</comment>
<evidence type="ECO:0000313" key="3">
    <source>
        <dbReference type="Proteomes" id="UP000637061"/>
    </source>
</evidence>
<dbReference type="RefSeq" id="WP_198748404.1">
    <property type="nucleotide sequence ID" value="NZ_JAEHTE010000092.1"/>
</dbReference>
<proteinExistence type="predicted"/>
<dbReference type="SUPFAM" id="SSF160631">
    <property type="entry name" value="SMI1/KNR4-like"/>
    <property type="match status" value="1"/>
</dbReference>
<sequence>MDNILQKRIEKLVESDNSLRGRPATDNEIKDAEINLNIKFDTQYIDFIKIFGGAFCGIAIHAFDNGDMIGNETVTELTQRFRQYTTNLSNELMNSYVISDDGAGNPILTSRTGHILIYFHDSGETEVLHTTFNDLLNQALS</sequence>
<evidence type="ECO:0000313" key="2">
    <source>
        <dbReference type="EMBL" id="MBI6888652.1"/>
    </source>
</evidence>
<dbReference type="InterPro" id="IPR018958">
    <property type="entry name" value="Knr4/Smi1-like_dom"/>
</dbReference>
<reference evidence="2" key="1">
    <citation type="submission" date="2020-12" db="EMBL/GenBank/DDBJ databases">
        <title>Enhanced detection system for hospital associated transmission using whole genome sequencing surveillance.</title>
        <authorList>
            <person name="Harrison L.H."/>
            <person name="Van Tyne D."/>
            <person name="Marsh J.W."/>
            <person name="Griffith M.P."/>
            <person name="Snyder D.J."/>
            <person name="Cooper V.S."/>
            <person name="Mustapha M."/>
        </authorList>
    </citation>
    <scope>NUCLEOTIDE SEQUENCE</scope>
    <source>
        <strain evidence="2">PSB00042</strain>
    </source>
</reference>
<protein>
    <submittedName>
        <fullName evidence="2">SMI1/KNR4 family protein</fullName>
    </submittedName>
</protein>
<evidence type="ECO:0000259" key="1">
    <source>
        <dbReference type="SMART" id="SM00860"/>
    </source>
</evidence>
<feature type="domain" description="Knr4/Smi1-like" evidence="1">
    <location>
        <begin position="23"/>
        <end position="138"/>
    </location>
</feature>
<dbReference type="InterPro" id="IPR037883">
    <property type="entry name" value="Knr4/Smi1-like_sf"/>
</dbReference>
<dbReference type="Gene3D" id="3.40.1580.10">
    <property type="entry name" value="SMI1/KNR4-like"/>
    <property type="match status" value="1"/>
</dbReference>
<accession>A0A8I1JLS7</accession>
<organism evidence="2 3">
    <name type="scientific">Pseudomonas putida</name>
    <name type="common">Arthrobacter siderocapsulatus</name>
    <dbReference type="NCBI Taxonomy" id="303"/>
    <lineage>
        <taxon>Bacteria</taxon>
        <taxon>Pseudomonadati</taxon>
        <taxon>Pseudomonadota</taxon>
        <taxon>Gammaproteobacteria</taxon>
        <taxon>Pseudomonadales</taxon>
        <taxon>Pseudomonadaceae</taxon>
        <taxon>Pseudomonas</taxon>
    </lineage>
</organism>
<gene>
    <name evidence="2" type="ORF">JEU22_32570</name>
</gene>
<dbReference type="Proteomes" id="UP000637061">
    <property type="component" value="Unassembled WGS sequence"/>
</dbReference>
<name>A0A8I1JLS7_PSEPU</name>
<dbReference type="AlphaFoldDB" id="A0A8I1JLS7"/>
<dbReference type="EMBL" id="JAEHTE010000092">
    <property type="protein sequence ID" value="MBI6888652.1"/>
    <property type="molecule type" value="Genomic_DNA"/>
</dbReference>
<dbReference type="Pfam" id="PF14567">
    <property type="entry name" value="SUKH_5"/>
    <property type="match status" value="1"/>
</dbReference>